<organism evidence="5 6">
    <name type="scientific">Streptosporangium pseudovulgare</name>
    <dbReference type="NCBI Taxonomy" id="35765"/>
    <lineage>
        <taxon>Bacteria</taxon>
        <taxon>Bacillati</taxon>
        <taxon>Actinomycetota</taxon>
        <taxon>Actinomycetes</taxon>
        <taxon>Streptosporangiales</taxon>
        <taxon>Streptosporangiaceae</taxon>
        <taxon>Streptosporangium</taxon>
    </lineage>
</organism>
<protein>
    <recommendedName>
        <fullName evidence="4">NodB homology domain-containing protein</fullName>
    </recommendedName>
</protein>
<dbReference type="SUPFAM" id="SSF88713">
    <property type="entry name" value="Glycoside hydrolase/deacetylase"/>
    <property type="match status" value="1"/>
</dbReference>
<feature type="domain" description="NodB homology" evidence="4">
    <location>
        <begin position="292"/>
        <end position="468"/>
    </location>
</feature>
<dbReference type="InterPro" id="IPR002509">
    <property type="entry name" value="NODB_dom"/>
</dbReference>
<reference evidence="6" key="1">
    <citation type="journal article" date="2019" name="Int. J. Syst. Evol. Microbiol.">
        <title>The Global Catalogue of Microorganisms (GCM) 10K type strain sequencing project: providing services to taxonomists for standard genome sequencing and annotation.</title>
        <authorList>
            <consortium name="The Broad Institute Genomics Platform"/>
            <consortium name="The Broad Institute Genome Sequencing Center for Infectious Disease"/>
            <person name="Wu L."/>
            <person name="Ma J."/>
        </authorList>
    </citation>
    <scope>NUCLEOTIDE SEQUENCE [LARGE SCALE GENOMIC DNA]</scope>
    <source>
        <strain evidence="6">JCM 3115</strain>
    </source>
</reference>
<dbReference type="InterPro" id="IPR011330">
    <property type="entry name" value="Glyco_hydro/deAcase_b/a-brl"/>
</dbReference>
<keyword evidence="2" id="KW-0378">Hydrolase</keyword>
<evidence type="ECO:0000256" key="1">
    <source>
        <dbReference type="ARBA" id="ARBA00022723"/>
    </source>
</evidence>
<dbReference type="PANTHER" id="PTHR10587">
    <property type="entry name" value="GLYCOSYL TRANSFERASE-RELATED"/>
    <property type="match status" value="1"/>
</dbReference>
<sequence>MPNLRLTGGIALIVASAAGCGVVSSGAEAPLPSEPTMVDYVAPTAVRGLDVRTVSRRDPGGPEVHAAYPSVADAPRLTEELRRTVTAQLGLFDRSVRADRKGTAGQPPHAEFNVDWQLTAASKEVLGVRLRTGESAGGGWTESRTTVWYDRVDKRAMDSAGLLRDRAALTELARLARRSLLSRGAAANPQAVTPDPKIFDSIAFNMHGDLVVEFDDSQVGPGFLGRVAVAVPAGTAGPMLSPTGLRAQRTAVEEAGRRATAPPPSSSLEEPNADRPKATSSRGGDVDCAKAKCVALTYDDGPGTGTAGLLDVLAAQGARATFFCVGSSAVARPDLLRRMTAEGHLVAGHTWSHRDLTAMSRNMIIDQLVRGRDAVAQAAGQVPTLVRPPYGRVGDQVTAAARELGMPVVRWSVDTGDLDDDAPADVAARAVAGAARGAIILMHDTGGSAAEATAEVLRRLKAEGYTFVTVPELYGAQGMRPGVVYDSAESGERARTLGKQTML</sequence>
<dbReference type="EMBL" id="BMQJ01000034">
    <property type="protein sequence ID" value="GGQ33681.1"/>
    <property type="molecule type" value="Genomic_DNA"/>
</dbReference>
<accession>A0ABQ2RJ51</accession>
<feature type="region of interest" description="Disordered" evidence="3">
    <location>
        <begin position="238"/>
        <end position="285"/>
    </location>
</feature>
<comment type="caution">
    <text evidence="5">The sequence shown here is derived from an EMBL/GenBank/DDBJ whole genome shotgun (WGS) entry which is preliminary data.</text>
</comment>
<dbReference type="PANTHER" id="PTHR10587:SF133">
    <property type="entry name" value="CHITIN DEACETYLASE 1-RELATED"/>
    <property type="match status" value="1"/>
</dbReference>
<evidence type="ECO:0000256" key="2">
    <source>
        <dbReference type="ARBA" id="ARBA00022801"/>
    </source>
</evidence>
<dbReference type="RefSeq" id="WP_189251122.1">
    <property type="nucleotide sequence ID" value="NZ_BMQJ01000034.1"/>
</dbReference>
<keyword evidence="6" id="KW-1185">Reference proteome</keyword>
<dbReference type="Proteomes" id="UP000611554">
    <property type="component" value="Unassembled WGS sequence"/>
</dbReference>
<keyword evidence="1" id="KW-0479">Metal-binding</keyword>
<evidence type="ECO:0000259" key="4">
    <source>
        <dbReference type="PROSITE" id="PS51677"/>
    </source>
</evidence>
<evidence type="ECO:0000256" key="3">
    <source>
        <dbReference type="SAM" id="MobiDB-lite"/>
    </source>
</evidence>
<evidence type="ECO:0000313" key="5">
    <source>
        <dbReference type="EMBL" id="GGQ33681.1"/>
    </source>
</evidence>
<dbReference type="CDD" id="cd10917">
    <property type="entry name" value="CE4_NodB_like_6s_7s"/>
    <property type="match status" value="1"/>
</dbReference>
<gene>
    <name evidence="5" type="ORF">GCM10010140_74640</name>
</gene>
<dbReference type="Pfam" id="PF01522">
    <property type="entry name" value="Polysacc_deac_1"/>
    <property type="match status" value="1"/>
</dbReference>
<dbReference type="PROSITE" id="PS51257">
    <property type="entry name" value="PROKAR_LIPOPROTEIN"/>
    <property type="match status" value="1"/>
</dbReference>
<name>A0ABQ2RJ51_9ACTN</name>
<proteinExistence type="predicted"/>
<evidence type="ECO:0000313" key="6">
    <source>
        <dbReference type="Proteomes" id="UP000611554"/>
    </source>
</evidence>
<dbReference type="Gene3D" id="3.20.20.370">
    <property type="entry name" value="Glycoside hydrolase/deacetylase"/>
    <property type="match status" value="1"/>
</dbReference>
<dbReference type="InterPro" id="IPR050248">
    <property type="entry name" value="Polysacc_deacetylase_ArnD"/>
</dbReference>
<dbReference type="PROSITE" id="PS51677">
    <property type="entry name" value="NODB"/>
    <property type="match status" value="1"/>
</dbReference>